<dbReference type="EMBL" id="LVXG01000034">
    <property type="protein sequence ID" value="OQP44782.1"/>
    <property type="molecule type" value="Genomic_DNA"/>
</dbReference>
<keyword evidence="4" id="KW-1185">Reference proteome</keyword>
<protein>
    <submittedName>
        <fullName evidence="3">Uncharacterized protein</fullName>
    </submittedName>
</protein>
<keyword evidence="2" id="KW-1133">Transmembrane helix</keyword>
<evidence type="ECO:0000256" key="1">
    <source>
        <dbReference type="SAM" id="MobiDB-lite"/>
    </source>
</evidence>
<dbReference type="Proteomes" id="UP000192610">
    <property type="component" value="Unassembled WGS sequence"/>
</dbReference>
<organism evidence="3 4">
    <name type="scientific">Niastella yeongjuensis</name>
    <dbReference type="NCBI Taxonomy" id="354355"/>
    <lineage>
        <taxon>Bacteria</taxon>
        <taxon>Pseudomonadati</taxon>
        <taxon>Bacteroidota</taxon>
        <taxon>Chitinophagia</taxon>
        <taxon>Chitinophagales</taxon>
        <taxon>Chitinophagaceae</taxon>
        <taxon>Niastella</taxon>
    </lineage>
</organism>
<feature type="region of interest" description="Disordered" evidence="1">
    <location>
        <begin position="83"/>
        <end position="104"/>
    </location>
</feature>
<evidence type="ECO:0000256" key="2">
    <source>
        <dbReference type="SAM" id="Phobius"/>
    </source>
</evidence>
<comment type="caution">
    <text evidence="3">The sequence shown here is derived from an EMBL/GenBank/DDBJ whole genome shotgun (WGS) entry which is preliminary data.</text>
</comment>
<feature type="transmembrane region" description="Helical" evidence="2">
    <location>
        <begin position="26"/>
        <end position="44"/>
    </location>
</feature>
<dbReference type="RefSeq" id="WP_081202835.1">
    <property type="nucleotide sequence ID" value="NZ_FOCZ01000016.1"/>
</dbReference>
<dbReference type="AlphaFoldDB" id="A0A1V9EFD8"/>
<name>A0A1V9EFD8_9BACT</name>
<keyword evidence="2" id="KW-0812">Transmembrane</keyword>
<gene>
    <name evidence="3" type="ORF">A4H97_10495</name>
</gene>
<sequence length="144" mass="15799">MESSDLLVIEQIRAGNEAAFDDLFTAWYGKLGFAAVVLGAYVVLTPRPPAKKTMPVVKPDTVQQKPLAVDTIPVVPADTIPVIQPHHKTKQPIPATPAQPARPKMKAVQPIEPVDTTPVKKKLVVPAQQVQPRKHKLAIVNRQW</sequence>
<accession>A0A1V9EFD8</accession>
<proteinExistence type="predicted"/>
<evidence type="ECO:0000313" key="3">
    <source>
        <dbReference type="EMBL" id="OQP44782.1"/>
    </source>
</evidence>
<reference evidence="4" key="1">
    <citation type="submission" date="2016-04" db="EMBL/GenBank/DDBJ databases">
        <authorList>
            <person name="Chen L."/>
            <person name="Zhuang W."/>
            <person name="Wang G."/>
        </authorList>
    </citation>
    <scope>NUCLEOTIDE SEQUENCE [LARGE SCALE GENOMIC DNA]</scope>
    <source>
        <strain evidence="4">17621</strain>
    </source>
</reference>
<evidence type="ECO:0000313" key="4">
    <source>
        <dbReference type="Proteomes" id="UP000192610"/>
    </source>
</evidence>
<keyword evidence="2" id="KW-0472">Membrane</keyword>